<name>A0AAV8ZKY1_9CUCU</name>
<proteinExistence type="predicted"/>
<dbReference type="EMBL" id="JANEYF010001099">
    <property type="protein sequence ID" value="KAJ8966034.1"/>
    <property type="molecule type" value="Genomic_DNA"/>
</dbReference>
<feature type="domain" description="PiggyBac transposable element-derived protein" evidence="1">
    <location>
        <begin position="2"/>
        <end position="245"/>
    </location>
</feature>
<sequence>MKRWKPVDFKELYCFLATVLLMPHSKKQQTNNYWSKDPYISTPIFSRLMKRDRFLLILKLLHFSDNDNVPVEKDSLVKIRRIVDHLRNRFKEGLVPNENLCIDESLMLFRGRVFFTQYIPSKRHRFGVKFFLLCDCDTGYILDFIIYTGATSDIKYFTDRYDIGKSGSVVMSLLEPYVEKGHTLYIDNWYTSPNLLDTLHKMKTNACGTVKSNRKNMPKITENLSGGEFTYRCREKLLAIRYKDKNGK</sequence>
<protein>
    <recommendedName>
        <fullName evidence="1">PiggyBac transposable element-derived protein domain-containing protein</fullName>
    </recommendedName>
</protein>
<keyword evidence="3" id="KW-1185">Reference proteome</keyword>
<evidence type="ECO:0000313" key="3">
    <source>
        <dbReference type="Proteomes" id="UP001162156"/>
    </source>
</evidence>
<comment type="caution">
    <text evidence="2">The sequence shown here is derived from an EMBL/GenBank/DDBJ whole genome shotgun (WGS) entry which is preliminary data.</text>
</comment>
<dbReference type="AlphaFoldDB" id="A0AAV8ZKY1"/>
<dbReference type="Pfam" id="PF13843">
    <property type="entry name" value="DDE_Tnp_1_7"/>
    <property type="match status" value="1"/>
</dbReference>
<evidence type="ECO:0000313" key="2">
    <source>
        <dbReference type="EMBL" id="KAJ8966034.1"/>
    </source>
</evidence>
<accession>A0AAV8ZKY1</accession>
<reference evidence="2" key="1">
    <citation type="journal article" date="2023" name="Insect Mol. Biol.">
        <title>Genome sequencing provides insights into the evolution of gene families encoding plant cell wall-degrading enzymes in longhorned beetles.</title>
        <authorList>
            <person name="Shin N.R."/>
            <person name="Okamura Y."/>
            <person name="Kirsch R."/>
            <person name="Pauchet Y."/>
        </authorList>
    </citation>
    <scope>NUCLEOTIDE SEQUENCE</scope>
    <source>
        <strain evidence="2">RBIC_L_NR</strain>
    </source>
</reference>
<dbReference type="InterPro" id="IPR029526">
    <property type="entry name" value="PGBD"/>
</dbReference>
<organism evidence="2 3">
    <name type="scientific">Rhamnusium bicolor</name>
    <dbReference type="NCBI Taxonomy" id="1586634"/>
    <lineage>
        <taxon>Eukaryota</taxon>
        <taxon>Metazoa</taxon>
        <taxon>Ecdysozoa</taxon>
        <taxon>Arthropoda</taxon>
        <taxon>Hexapoda</taxon>
        <taxon>Insecta</taxon>
        <taxon>Pterygota</taxon>
        <taxon>Neoptera</taxon>
        <taxon>Endopterygota</taxon>
        <taxon>Coleoptera</taxon>
        <taxon>Polyphaga</taxon>
        <taxon>Cucujiformia</taxon>
        <taxon>Chrysomeloidea</taxon>
        <taxon>Cerambycidae</taxon>
        <taxon>Lepturinae</taxon>
        <taxon>Rhagiini</taxon>
        <taxon>Rhamnusium</taxon>
    </lineage>
</organism>
<evidence type="ECO:0000259" key="1">
    <source>
        <dbReference type="Pfam" id="PF13843"/>
    </source>
</evidence>
<gene>
    <name evidence="2" type="ORF">NQ314_003772</name>
</gene>
<dbReference type="PANTHER" id="PTHR46599:SF3">
    <property type="entry name" value="PIGGYBAC TRANSPOSABLE ELEMENT-DERIVED PROTEIN 4"/>
    <property type="match status" value="1"/>
</dbReference>
<dbReference type="Proteomes" id="UP001162156">
    <property type="component" value="Unassembled WGS sequence"/>
</dbReference>
<dbReference type="PANTHER" id="PTHR46599">
    <property type="entry name" value="PIGGYBAC TRANSPOSABLE ELEMENT-DERIVED PROTEIN 4"/>
    <property type="match status" value="1"/>
</dbReference>